<feature type="transmembrane region" description="Helical" evidence="1">
    <location>
        <begin position="20"/>
        <end position="39"/>
    </location>
</feature>
<dbReference type="Proteomes" id="UP000245137">
    <property type="component" value="Unassembled WGS sequence"/>
</dbReference>
<dbReference type="EMBL" id="VJMF01000046">
    <property type="protein sequence ID" value="TRL32472.1"/>
    <property type="molecule type" value="Genomic_DNA"/>
</dbReference>
<gene>
    <name evidence="2" type="ORF">C5689_09965</name>
    <name evidence="3" type="ORF">FM996_12200</name>
</gene>
<reference evidence="3 5" key="3">
    <citation type="submission" date="2019-07" db="EMBL/GenBank/DDBJ databases">
        <title>Ln-dependent methylotrophs.</title>
        <authorList>
            <person name="Tani A."/>
        </authorList>
    </citation>
    <scope>NUCLEOTIDE SEQUENCE [LARGE SCALE GENOMIC DNA]</scope>
    <source>
        <strain evidence="3 5">SM89A</strain>
    </source>
</reference>
<dbReference type="Proteomes" id="UP000316781">
    <property type="component" value="Unassembled WGS sequence"/>
</dbReference>
<keyword evidence="1" id="KW-0472">Membrane</keyword>
<reference evidence="2" key="2">
    <citation type="submission" date="2018-02" db="EMBL/GenBank/DDBJ databases">
        <authorList>
            <person name="Cohen D.B."/>
            <person name="Kent A.D."/>
        </authorList>
    </citation>
    <scope>NUCLEOTIDE SEQUENCE</scope>
    <source>
        <strain evidence="2">DSM 17706</strain>
    </source>
</reference>
<dbReference type="RefSeq" id="WP_018266747.1">
    <property type="nucleotide sequence ID" value="NZ_BGJY01000002.1"/>
</dbReference>
<dbReference type="AlphaFoldDB" id="A0A2U1SR29"/>
<protein>
    <submittedName>
        <fullName evidence="2">Flp family type IVb pilin</fullName>
    </submittedName>
</protein>
<dbReference type="EMBL" id="PUIV01000012">
    <property type="protein sequence ID" value="PWB94071.1"/>
    <property type="molecule type" value="Genomic_DNA"/>
</dbReference>
<accession>A0A2U1SR29</accession>
<comment type="caution">
    <text evidence="2">The sequence shown here is derived from an EMBL/GenBank/DDBJ whole genome shotgun (WGS) entry which is preliminary data.</text>
</comment>
<evidence type="ECO:0000313" key="2">
    <source>
        <dbReference type="EMBL" id="PWB94071.1"/>
    </source>
</evidence>
<organism evidence="2 4">
    <name type="scientific">Methylosinus sporium</name>
    <dbReference type="NCBI Taxonomy" id="428"/>
    <lineage>
        <taxon>Bacteria</taxon>
        <taxon>Pseudomonadati</taxon>
        <taxon>Pseudomonadota</taxon>
        <taxon>Alphaproteobacteria</taxon>
        <taxon>Hyphomicrobiales</taxon>
        <taxon>Methylocystaceae</taxon>
        <taxon>Methylosinus</taxon>
    </lineage>
</organism>
<proteinExistence type="predicted"/>
<evidence type="ECO:0000256" key="1">
    <source>
        <dbReference type="SAM" id="Phobius"/>
    </source>
</evidence>
<keyword evidence="1" id="KW-1133">Transmembrane helix</keyword>
<name>A0A2U1SR29_METSR</name>
<sequence length="55" mass="5997">MPNCLRRFLADESGATTLEYAMIGFFLSIVILAATRIIGTKLSAAYYLPVANNLT</sequence>
<keyword evidence="4" id="KW-1185">Reference proteome</keyword>
<evidence type="ECO:0000313" key="4">
    <source>
        <dbReference type="Proteomes" id="UP000245137"/>
    </source>
</evidence>
<keyword evidence="1" id="KW-0812">Transmembrane</keyword>
<reference evidence="2 4" key="1">
    <citation type="journal article" date="2018" name="Appl. Microbiol. Biotechnol.">
        <title>Co-cultivation of the strictly anaerobic methanogen Methanosarcina barkeri with aerobic methanotrophs in an oxygen-limited membrane bioreactor.</title>
        <authorList>
            <person name="In 't Zandt M.H."/>
            <person name="van den Bosch T.J.M."/>
            <person name="Rijkers R."/>
            <person name="van Kessel M.A.H.J."/>
            <person name="Jetten M.S.M."/>
            <person name="Welte C.U."/>
        </authorList>
    </citation>
    <scope>NUCLEOTIDE SEQUENCE [LARGE SCALE GENOMIC DNA]</scope>
    <source>
        <strain evidence="2 4">DSM 17706</strain>
    </source>
</reference>
<evidence type="ECO:0000313" key="3">
    <source>
        <dbReference type="EMBL" id="TRL32472.1"/>
    </source>
</evidence>
<evidence type="ECO:0000313" key="5">
    <source>
        <dbReference type="Proteomes" id="UP000316781"/>
    </source>
</evidence>
<dbReference type="OrthoDB" id="5325135at2"/>